<dbReference type="RefSeq" id="WP_250024708.1">
    <property type="nucleotide sequence ID" value="NZ_CP097330.1"/>
</dbReference>
<dbReference type="PROSITE" id="PS50887">
    <property type="entry name" value="GGDEF"/>
    <property type="match status" value="1"/>
</dbReference>
<dbReference type="KEGG" id="ccam:M5D45_12475"/>
<dbReference type="PROSITE" id="PS50113">
    <property type="entry name" value="PAC"/>
    <property type="match status" value="1"/>
</dbReference>
<dbReference type="Gene3D" id="3.20.20.450">
    <property type="entry name" value="EAL domain"/>
    <property type="match status" value="1"/>
</dbReference>
<dbReference type="GO" id="GO:0003824">
    <property type="term" value="F:catalytic activity"/>
    <property type="evidence" value="ECO:0007669"/>
    <property type="project" value="UniProtKB-ARBA"/>
</dbReference>
<dbReference type="SUPFAM" id="SSF55785">
    <property type="entry name" value="PYP-like sensor domain (PAS domain)"/>
    <property type="match status" value="2"/>
</dbReference>
<proteinExistence type="predicted"/>
<feature type="domain" description="PAC" evidence="3">
    <location>
        <begin position="320"/>
        <end position="372"/>
    </location>
</feature>
<feature type="domain" description="PAS" evidence="2">
    <location>
        <begin position="373"/>
        <end position="446"/>
    </location>
</feature>
<protein>
    <submittedName>
        <fullName evidence="6">EAL domain-containing protein</fullName>
    </submittedName>
</protein>
<dbReference type="InterPro" id="IPR043128">
    <property type="entry name" value="Rev_trsase/Diguanyl_cyclase"/>
</dbReference>
<dbReference type="CDD" id="cd00130">
    <property type="entry name" value="PAS"/>
    <property type="match status" value="2"/>
</dbReference>
<dbReference type="CDD" id="cd01948">
    <property type="entry name" value="EAL"/>
    <property type="match status" value="1"/>
</dbReference>
<feature type="domain" description="EAL" evidence="4">
    <location>
        <begin position="678"/>
        <end position="943"/>
    </location>
</feature>
<evidence type="ECO:0000313" key="6">
    <source>
        <dbReference type="EMBL" id="URF03344.1"/>
    </source>
</evidence>
<dbReference type="AlphaFoldDB" id="A0AAE9L1I1"/>
<keyword evidence="1" id="KW-0472">Membrane</keyword>
<dbReference type="InterPro" id="IPR029787">
    <property type="entry name" value="Nucleotide_cyclase"/>
</dbReference>
<dbReference type="SMART" id="SM00267">
    <property type="entry name" value="GGDEF"/>
    <property type="match status" value="1"/>
</dbReference>
<evidence type="ECO:0000259" key="3">
    <source>
        <dbReference type="PROSITE" id="PS50113"/>
    </source>
</evidence>
<feature type="domain" description="GGDEF" evidence="5">
    <location>
        <begin position="534"/>
        <end position="667"/>
    </location>
</feature>
<dbReference type="InterPro" id="IPR001633">
    <property type="entry name" value="EAL_dom"/>
</dbReference>
<gene>
    <name evidence="6" type="ORF">M5D45_12475</name>
</gene>
<dbReference type="PANTHER" id="PTHR44757">
    <property type="entry name" value="DIGUANYLATE CYCLASE DGCP"/>
    <property type="match status" value="1"/>
</dbReference>
<dbReference type="SMART" id="SM00091">
    <property type="entry name" value="PAS"/>
    <property type="match status" value="2"/>
</dbReference>
<evidence type="ECO:0000256" key="1">
    <source>
        <dbReference type="SAM" id="Phobius"/>
    </source>
</evidence>
<dbReference type="EMBL" id="CP097330">
    <property type="protein sequence ID" value="URF03344.1"/>
    <property type="molecule type" value="Genomic_DNA"/>
</dbReference>
<reference evidence="6" key="2">
    <citation type="submission" date="2022-05" db="EMBL/GenBank/DDBJ databases">
        <authorList>
            <person name="Kunte H.-J."/>
        </authorList>
    </citation>
    <scope>NUCLEOTIDE SEQUENCE</scope>
    <source>
        <strain evidence="6">G5</strain>
    </source>
</reference>
<dbReference type="InterPro" id="IPR001610">
    <property type="entry name" value="PAC"/>
</dbReference>
<name>A0AAE9L1I1_9BURK</name>
<dbReference type="SUPFAM" id="SSF55073">
    <property type="entry name" value="Nucleotide cyclase"/>
    <property type="match status" value="1"/>
</dbReference>
<evidence type="ECO:0000313" key="7">
    <source>
        <dbReference type="Proteomes" id="UP001056132"/>
    </source>
</evidence>
<dbReference type="Pfam" id="PF00563">
    <property type="entry name" value="EAL"/>
    <property type="match status" value="1"/>
</dbReference>
<dbReference type="PANTHER" id="PTHR44757:SF4">
    <property type="entry name" value="DIGUANYLATE CYCLASE DGCE-RELATED"/>
    <property type="match status" value="1"/>
</dbReference>
<dbReference type="FunFam" id="3.30.70.270:FF:000001">
    <property type="entry name" value="Diguanylate cyclase domain protein"/>
    <property type="match status" value="1"/>
</dbReference>
<feature type="transmembrane region" description="Helical" evidence="1">
    <location>
        <begin position="17"/>
        <end position="36"/>
    </location>
</feature>
<dbReference type="Pfam" id="PF08448">
    <property type="entry name" value="PAS_4"/>
    <property type="match status" value="1"/>
</dbReference>
<dbReference type="PROSITE" id="PS50112">
    <property type="entry name" value="PAS"/>
    <property type="match status" value="2"/>
</dbReference>
<feature type="transmembrane region" description="Helical" evidence="1">
    <location>
        <begin position="208"/>
        <end position="229"/>
    </location>
</feature>
<dbReference type="InterPro" id="IPR000014">
    <property type="entry name" value="PAS"/>
</dbReference>
<accession>A0AAE9L1I1</accession>
<dbReference type="Pfam" id="PF08447">
    <property type="entry name" value="PAS_3"/>
    <property type="match status" value="1"/>
</dbReference>
<keyword evidence="1" id="KW-1133">Transmembrane helix</keyword>
<dbReference type="InterPro" id="IPR013656">
    <property type="entry name" value="PAS_4"/>
</dbReference>
<dbReference type="InterPro" id="IPR035919">
    <property type="entry name" value="EAL_sf"/>
</dbReference>
<dbReference type="SMART" id="SM00052">
    <property type="entry name" value="EAL"/>
    <property type="match status" value="1"/>
</dbReference>
<dbReference type="CDD" id="cd01949">
    <property type="entry name" value="GGDEF"/>
    <property type="match status" value="1"/>
</dbReference>
<sequence length="950" mass="103662">MQQGGTALPANEHVLRIIWPFLPVVLALALFCLASVDMLSAARGFVAGESLWSKGQKDAVMHLLRYADARDPADFDAYRAAIAVPLGDRQARLELEKRPDFNRQVAVEGLLIGGNHHDDIPGMIRLYRYFRNVTEIDRAIAVWAAADVDIAHLTVVANHLRECVGTPAEPACLPPLQREIAELDARLGPMAMAFSAALGQASRRVRGVLLSGTVLLTILLLGCASWLSMRTQRKERQLRAALAKSEQRLQLAVAGSNDGLWDWHPHHGELYFSPRCAEMLGFGADELPHARETLLALMHPADVAEFDRQLARHVREGTPYDVEIRLRRKPGGYLWVRARGRMVRSPVGKAVRMAGSLSDISDRKRFEAQLFAEKERAQVTLRAIGEAVVTTDVWGRIDSMNPAAERLTGWSEAEAAGCFLAQVCPLLDESTSMPVTDLVPRALEDRWPSQCVMLLAGRAEEGPVVVKPSVALMRDKGGHAIGVVLVLHDVSMERAHAAQLAHEASHDALTGLVNRVEFERRVAAAIARVRQEGAAHTLMYLDLDQFKVVNDTCGHAAGDELIRQMAAVMRQQLRKGDTLARLGGDEFGVLLEHCEAGDGERVAEALRRAIATFRYAHRQRIFSLGVSIGLVRIDAGTGKVEEALSAADAACYMAKEGGRNRVQVYLPNDSVVRARHGEMEWVSRVHAALSAGRFCLYAQDIVPLQASEPGTAGSAGGAGRHIELLLRLVDEQGQLVPPMAFVPACERYNLMPMIDRWVVETAFAALARMHAEQPGEIGMCSINMSGASLADAHFPGFVRQQAVRHDIALSGICFEITETAAINNLAQAAAFIEQLQGMGCVFALDDFGAGMSSFAYLKHLPAAYLKIDGSFVREMLDDPVNAVMVEVIQRIGHAMGKKTIAEFVESEAMRERLRALGVDYAQGQLIGAPAPFARGNAVVVDGAERFAVTL</sequence>
<dbReference type="InterPro" id="IPR052155">
    <property type="entry name" value="Biofilm_reg_signaling"/>
</dbReference>
<dbReference type="InterPro" id="IPR013655">
    <property type="entry name" value="PAS_fold_3"/>
</dbReference>
<dbReference type="SUPFAM" id="SSF141868">
    <property type="entry name" value="EAL domain-like"/>
    <property type="match status" value="1"/>
</dbReference>
<organism evidence="6 7">
    <name type="scientific">Cupriavidus campinensis</name>
    <dbReference type="NCBI Taxonomy" id="151783"/>
    <lineage>
        <taxon>Bacteria</taxon>
        <taxon>Pseudomonadati</taxon>
        <taxon>Pseudomonadota</taxon>
        <taxon>Betaproteobacteria</taxon>
        <taxon>Burkholderiales</taxon>
        <taxon>Burkholderiaceae</taxon>
        <taxon>Cupriavidus</taxon>
    </lineage>
</organism>
<dbReference type="SMART" id="SM00086">
    <property type="entry name" value="PAC"/>
    <property type="match status" value="1"/>
</dbReference>
<dbReference type="PROSITE" id="PS50883">
    <property type="entry name" value="EAL"/>
    <property type="match status" value="1"/>
</dbReference>
<dbReference type="InterPro" id="IPR000700">
    <property type="entry name" value="PAS-assoc_C"/>
</dbReference>
<dbReference type="Proteomes" id="UP001056132">
    <property type="component" value="Chromosome 1"/>
</dbReference>
<dbReference type="InterPro" id="IPR000160">
    <property type="entry name" value="GGDEF_dom"/>
</dbReference>
<evidence type="ECO:0000259" key="5">
    <source>
        <dbReference type="PROSITE" id="PS50887"/>
    </source>
</evidence>
<dbReference type="Gene3D" id="3.30.450.20">
    <property type="entry name" value="PAS domain"/>
    <property type="match status" value="2"/>
</dbReference>
<feature type="domain" description="PAS" evidence="2">
    <location>
        <begin position="245"/>
        <end position="317"/>
    </location>
</feature>
<evidence type="ECO:0000259" key="4">
    <source>
        <dbReference type="PROSITE" id="PS50883"/>
    </source>
</evidence>
<dbReference type="Pfam" id="PF00990">
    <property type="entry name" value="GGDEF"/>
    <property type="match status" value="1"/>
</dbReference>
<dbReference type="NCBIfam" id="TIGR00254">
    <property type="entry name" value="GGDEF"/>
    <property type="match status" value="1"/>
</dbReference>
<dbReference type="InterPro" id="IPR035965">
    <property type="entry name" value="PAS-like_dom_sf"/>
</dbReference>
<keyword evidence="1" id="KW-0812">Transmembrane</keyword>
<dbReference type="Gene3D" id="3.30.70.270">
    <property type="match status" value="1"/>
</dbReference>
<dbReference type="NCBIfam" id="TIGR00229">
    <property type="entry name" value="sensory_box"/>
    <property type="match status" value="2"/>
</dbReference>
<reference evidence="6" key="1">
    <citation type="journal article" date="2022" name="Microbiol. Resour. Announc.">
        <title>Genome Sequence of Cupriavidus campinensis Strain G5, a Member of a Bacterial Consortium Capable of Polyethylene Degradation.</title>
        <authorList>
            <person name="Schneider B."/>
            <person name="Pfeiffer F."/>
            <person name="Dyall-Smith M."/>
            <person name="Kunte H.J."/>
        </authorList>
    </citation>
    <scope>NUCLEOTIDE SEQUENCE</scope>
    <source>
        <strain evidence="6">G5</strain>
    </source>
</reference>
<evidence type="ECO:0000259" key="2">
    <source>
        <dbReference type="PROSITE" id="PS50112"/>
    </source>
</evidence>